<evidence type="ECO:0000313" key="1">
    <source>
        <dbReference type="EMBL" id="RYM96124.1"/>
    </source>
</evidence>
<sequence length="184" mass="19463">MAGIVEKVTASLEDGMVKTVFVPTIANMAAPTVTELTTGALDLSMWLTGDGFQATHDQQMIDDDREGAAEVGQIPGQETWTDTLLRVIDNINRKDGKDTDVPNTAVETLTKGKTGYIVRRRGLPSTEPFAAGQKVSVLPVTIGIKTPVAHAANQRQLSQIKFSVSPGAQDETATVTGAAAKSNV</sequence>
<name>A0A8B3RJC7_BIFAN</name>
<evidence type="ECO:0008006" key="3">
    <source>
        <dbReference type="Google" id="ProtNLM"/>
    </source>
</evidence>
<accession>A0A8B3RJC7</accession>
<dbReference type="EMBL" id="RSCO01000013">
    <property type="protein sequence ID" value="RYM96124.1"/>
    <property type="molecule type" value="Genomic_DNA"/>
</dbReference>
<organism evidence="1 2">
    <name type="scientific">Bifidobacterium animalis subsp. lactis</name>
    <name type="common">Bifidobacterium lactis</name>
    <dbReference type="NCBI Taxonomy" id="302911"/>
    <lineage>
        <taxon>Bacteria</taxon>
        <taxon>Bacillati</taxon>
        <taxon>Actinomycetota</taxon>
        <taxon>Actinomycetes</taxon>
        <taxon>Bifidobacteriales</taxon>
        <taxon>Bifidobacteriaceae</taxon>
        <taxon>Bifidobacterium</taxon>
    </lineage>
</organism>
<evidence type="ECO:0000313" key="2">
    <source>
        <dbReference type="Proteomes" id="UP000293613"/>
    </source>
</evidence>
<dbReference type="Proteomes" id="UP000293613">
    <property type="component" value="Unassembled WGS sequence"/>
</dbReference>
<proteinExistence type="predicted"/>
<gene>
    <name evidence="1" type="ORF">PG2011B_0321</name>
</gene>
<dbReference type="RefSeq" id="WP_130077205.1">
    <property type="nucleotide sequence ID" value="NZ_RSCO01000013.1"/>
</dbReference>
<dbReference type="Pfam" id="PF25595">
    <property type="entry name" value="Phage_TTP_16"/>
    <property type="match status" value="1"/>
</dbReference>
<dbReference type="InterPro" id="IPR058009">
    <property type="entry name" value="TTP_Phage_16"/>
</dbReference>
<reference evidence="1 2" key="1">
    <citation type="journal article" date="2019" name="Appl. Environ. Microbiol.">
        <title>Dissecting the evolutionary development of the Bifidobacterium animalis species through comparative genomics analyses.</title>
        <authorList>
            <person name="Lugli G.A."/>
            <person name="Mancino W."/>
            <person name="Milani C."/>
            <person name="Duranti S."/>
            <person name="Mancabelli L."/>
            <person name="Napoli S."/>
            <person name="Mangifesta M."/>
            <person name="Viappiani A."/>
            <person name="Anzalone R."/>
            <person name="Longhi G."/>
            <person name="van Sinderen D."/>
            <person name="Ventura M."/>
            <person name="Turroni F."/>
        </authorList>
    </citation>
    <scope>NUCLEOTIDE SEQUENCE [LARGE SCALE GENOMIC DNA]</scope>
    <source>
        <strain evidence="1 2">2011B</strain>
    </source>
</reference>
<comment type="caution">
    <text evidence="1">The sequence shown here is derived from an EMBL/GenBank/DDBJ whole genome shotgun (WGS) entry which is preliminary data.</text>
</comment>
<dbReference type="AlphaFoldDB" id="A0A8B3RJC7"/>
<protein>
    <recommendedName>
        <fullName evidence="3">Phage major tail protein</fullName>
    </recommendedName>
</protein>